<dbReference type="Gene3D" id="2.30.30.100">
    <property type="match status" value="1"/>
</dbReference>
<dbReference type="GeneID" id="63783767"/>
<dbReference type="InterPro" id="IPR010920">
    <property type="entry name" value="LSM_dom_sf"/>
</dbReference>
<evidence type="ECO:0000256" key="5">
    <source>
        <dbReference type="ARBA" id="ARBA00022664"/>
    </source>
</evidence>
<feature type="domain" description="Sm" evidence="12">
    <location>
        <begin position="1"/>
        <end position="80"/>
    </location>
</feature>
<feature type="non-terminal residue" evidence="13">
    <location>
        <position position="115"/>
    </location>
</feature>
<comment type="subcellular location">
    <subcellularLocation>
        <location evidence="2">Cytoplasm</location>
    </subcellularLocation>
    <subcellularLocation>
        <location evidence="1">Nucleus</location>
    </subcellularLocation>
</comment>
<sequence>SKMIGMLQHRLRVTLNDSRQITGQLLAFDAHMNIVLADAEEFRKLKRKSVAAPQQEEKRTLGLIILRGEWIVAMTVVGPPPADPRDRLRKAAHGPGSGRAAGRGQPGATGLMGVA</sequence>
<feature type="non-terminal residue" evidence="13">
    <location>
        <position position="1"/>
    </location>
</feature>
<dbReference type="GO" id="GO:0071013">
    <property type="term" value="C:catalytic step 2 spliceosome"/>
    <property type="evidence" value="ECO:0007669"/>
    <property type="project" value="TreeGrafter"/>
</dbReference>
<dbReference type="SUPFAM" id="SSF50182">
    <property type="entry name" value="Sm-like ribonucleoproteins"/>
    <property type="match status" value="1"/>
</dbReference>
<dbReference type="OrthoDB" id="2020720at2759"/>
<evidence type="ECO:0000256" key="10">
    <source>
        <dbReference type="ARBA" id="ARBA00041355"/>
    </source>
</evidence>
<dbReference type="GO" id="GO:0005686">
    <property type="term" value="C:U2 snRNP"/>
    <property type="evidence" value="ECO:0007669"/>
    <property type="project" value="TreeGrafter"/>
</dbReference>
<evidence type="ECO:0000259" key="12">
    <source>
        <dbReference type="PROSITE" id="PS52002"/>
    </source>
</evidence>
<dbReference type="CDD" id="cd01717">
    <property type="entry name" value="Sm_B"/>
    <property type="match status" value="1"/>
</dbReference>
<evidence type="ECO:0000256" key="1">
    <source>
        <dbReference type="ARBA" id="ARBA00004123"/>
    </source>
</evidence>
<dbReference type="PROSITE" id="PS52002">
    <property type="entry name" value="SM"/>
    <property type="match status" value="1"/>
</dbReference>
<keyword evidence="9" id="KW-0687">Ribonucleoprotein</keyword>
<keyword evidence="5" id="KW-0507">mRNA processing</keyword>
<dbReference type="Pfam" id="PF01423">
    <property type="entry name" value="LSM"/>
    <property type="match status" value="1"/>
</dbReference>
<feature type="region of interest" description="Disordered" evidence="11">
    <location>
        <begin position="78"/>
        <end position="115"/>
    </location>
</feature>
<evidence type="ECO:0000256" key="11">
    <source>
        <dbReference type="SAM" id="MobiDB-lite"/>
    </source>
</evidence>
<evidence type="ECO:0000256" key="7">
    <source>
        <dbReference type="ARBA" id="ARBA00023187"/>
    </source>
</evidence>
<dbReference type="STRING" id="56484.A0A1Y2EVE9"/>
<dbReference type="GO" id="GO:0005685">
    <property type="term" value="C:U1 snRNP"/>
    <property type="evidence" value="ECO:0007669"/>
    <property type="project" value="TreeGrafter"/>
</dbReference>
<evidence type="ECO:0000256" key="3">
    <source>
        <dbReference type="ARBA" id="ARBA00009123"/>
    </source>
</evidence>
<organism evidence="13 14">
    <name type="scientific">Protomyces lactucae-debilis</name>
    <dbReference type="NCBI Taxonomy" id="2754530"/>
    <lineage>
        <taxon>Eukaryota</taxon>
        <taxon>Fungi</taxon>
        <taxon>Dikarya</taxon>
        <taxon>Ascomycota</taxon>
        <taxon>Taphrinomycotina</taxon>
        <taxon>Taphrinomycetes</taxon>
        <taxon>Taphrinales</taxon>
        <taxon>Protomycetaceae</taxon>
        <taxon>Protomyces</taxon>
    </lineage>
</organism>
<proteinExistence type="inferred from homology"/>
<dbReference type="InterPro" id="IPR001163">
    <property type="entry name" value="Sm_dom_euk/arc"/>
</dbReference>
<evidence type="ECO:0000256" key="2">
    <source>
        <dbReference type="ARBA" id="ARBA00004496"/>
    </source>
</evidence>
<comment type="caution">
    <text evidence="13">The sequence shown here is derived from an EMBL/GenBank/DDBJ whole genome shotgun (WGS) entry which is preliminary data.</text>
</comment>
<dbReference type="AlphaFoldDB" id="A0A1Y2EVE9"/>
<evidence type="ECO:0000256" key="6">
    <source>
        <dbReference type="ARBA" id="ARBA00022884"/>
    </source>
</evidence>
<keyword evidence="8" id="KW-0539">Nucleus</keyword>
<dbReference type="PANTHER" id="PTHR10701">
    <property type="entry name" value="SMALL NUCLEAR RIBONUCLEOPROTEIN-ASSOCIATED PROTEIN B AND N"/>
    <property type="match status" value="1"/>
</dbReference>
<dbReference type="InterPro" id="IPR050914">
    <property type="entry name" value="snRNP_SmB/NAA38-like"/>
</dbReference>
<dbReference type="InterPro" id="IPR047575">
    <property type="entry name" value="Sm"/>
</dbReference>
<dbReference type="Proteomes" id="UP000193685">
    <property type="component" value="Unassembled WGS sequence"/>
</dbReference>
<evidence type="ECO:0000256" key="4">
    <source>
        <dbReference type="ARBA" id="ARBA00022490"/>
    </source>
</evidence>
<dbReference type="GO" id="GO:0003723">
    <property type="term" value="F:RNA binding"/>
    <property type="evidence" value="ECO:0007669"/>
    <property type="project" value="UniProtKB-KW"/>
</dbReference>
<accession>A0A1Y2EVE9</accession>
<keyword evidence="14" id="KW-1185">Reference proteome</keyword>
<evidence type="ECO:0000313" key="14">
    <source>
        <dbReference type="Proteomes" id="UP000193685"/>
    </source>
</evidence>
<dbReference type="GO" id="GO:0005682">
    <property type="term" value="C:U5 snRNP"/>
    <property type="evidence" value="ECO:0007669"/>
    <property type="project" value="TreeGrafter"/>
</dbReference>
<feature type="compositionally biased region" description="Gly residues" evidence="11">
    <location>
        <begin position="95"/>
        <end position="107"/>
    </location>
</feature>
<dbReference type="PANTHER" id="PTHR10701:SF0">
    <property type="entry name" value="SMALL NUCLEAR RIBONUCLEOPROTEIN-ASSOCIATED PROTEIN B"/>
    <property type="match status" value="1"/>
</dbReference>
<dbReference type="GO" id="GO:0070990">
    <property type="term" value="F:snRNP binding"/>
    <property type="evidence" value="ECO:0007669"/>
    <property type="project" value="TreeGrafter"/>
</dbReference>
<keyword evidence="4" id="KW-0963">Cytoplasm</keyword>
<dbReference type="GO" id="GO:0000398">
    <property type="term" value="P:mRNA splicing, via spliceosome"/>
    <property type="evidence" value="ECO:0007669"/>
    <property type="project" value="TreeGrafter"/>
</dbReference>
<dbReference type="GO" id="GO:0005687">
    <property type="term" value="C:U4 snRNP"/>
    <property type="evidence" value="ECO:0007669"/>
    <property type="project" value="TreeGrafter"/>
</dbReference>
<protein>
    <recommendedName>
        <fullName evidence="10">Sm protein B</fullName>
    </recommendedName>
</protein>
<dbReference type="GO" id="GO:0071004">
    <property type="term" value="C:U2-type prespliceosome"/>
    <property type="evidence" value="ECO:0007669"/>
    <property type="project" value="TreeGrafter"/>
</dbReference>
<reference evidence="13 14" key="1">
    <citation type="submission" date="2016-07" db="EMBL/GenBank/DDBJ databases">
        <title>Pervasive Adenine N6-methylation of Active Genes in Fungi.</title>
        <authorList>
            <consortium name="DOE Joint Genome Institute"/>
            <person name="Mondo S.J."/>
            <person name="Dannebaum R.O."/>
            <person name="Kuo R.C."/>
            <person name="Labutti K."/>
            <person name="Haridas S."/>
            <person name="Kuo A."/>
            <person name="Salamov A."/>
            <person name="Ahrendt S.R."/>
            <person name="Lipzen A."/>
            <person name="Sullivan W."/>
            <person name="Andreopoulos W.B."/>
            <person name="Clum A."/>
            <person name="Lindquist E."/>
            <person name="Daum C."/>
            <person name="Ramamoorthy G.K."/>
            <person name="Gryganskyi A."/>
            <person name="Culley D."/>
            <person name="Magnuson J.K."/>
            <person name="James T.Y."/>
            <person name="O'Malley M.A."/>
            <person name="Stajich J.E."/>
            <person name="Spatafora J.W."/>
            <person name="Visel A."/>
            <person name="Grigoriev I.V."/>
        </authorList>
    </citation>
    <scope>NUCLEOTIDE SEQUENCE [LARGE SCALE GENOMIC DNA]</scope>
    <source>
        <strain evidence="13 14">12-1054</strain>
    </source>
</reference>
<evidence type="ECO:0000256" key="8">
    <source>
        <dbReference type="ARBA" id="ARBA00023242"/>
    </source>
</evidence>
<dbReference type="GO" id="GO:0005737">
    <property type="term" value="C:cytoplasm"/>
    <property type="evidence" value="ECO:0007669"/>
    <property type="project" value="UniProtKB-SubCell"/>
</dbReference>
<gene>
    <name evidence="13" type="ORF">BCR37DRAFT_335082</name>
</gene>
<dbReference type="RefSeq" id="XP_040722360.1">
    <property type="nucleotide sequence ID" value="XM_040867168.1"/>
</dbReference>
<keyword evidence="6" id="KW-0694">RNA-binding</keyword>
<dbReference type="EMBL" id="MCFI01000026">
    <property type="protein sequence ID" value="ORY75487.1"/>
    <property type="molecule type" value="Genomic_DNA"/>
</dbReference>
<comment type="similarity">
    <text evidence="3">Belongs to the snRNP SmB/SmN family.</text>
</comment>
<dbReference type="SMART" id="SM00651">
    <property type="entry name" value="Sm"/>
    <property type="match status" value="1"/>
</dbReference>
<dbReference type="OMA" id="MLHNINR"/>
<dbReference type="GO" id="GO:0046540">
    <property type="term" value="C:U4/U6 x U5 tri-snRNP complex"/>
    <property type="evidence" value="ECO:0007669"/>
    <property type="project" value="TreeGrafter"/>
</dbReference>
<evidence type="ECO:0000313" key="13">
    <source>
        <dbReference type="EMBL" id="ORY75487.1"/>
    </source>
</evidence>
<name>A0A1Y2EVE9_PROLT</name>
<keyword evidence="7" id="KW-0508">mRNA splicing</keyword>
<evidence type="ECO:0000256" key="9">
    <source>
        <dbReference type="ARBA" id="ARBA00023274"/>
    </source>
</evidence>